<dbReference type="Pfam" id="PF13646">
    <property type="entry name" value="HEAT_2"/>
    <property type="match status" value="2"/>
</dbReference>
<evidence type="ECO:0000256" key="1">
    <source>
        <dbReference type="ARBA" id="ARBA00009299"/>
    </source>
</evidence>
<dbReference type="GO" id="GO:0016829">
    <property type="term" value="F:lyase activity"/>
    <property type="evidence" value="ECO:0007669"/>
    <property type="project" value="UniProtKB-KW"/>
</dbReference>
<dbReference type="Gene3D" id="1.25.10.10">
    <property type="entry name" value="Leucine-rich Repeat Variant"/>
    <property type="match status" value="2"/>
</dbReference>
<gene>
    <name evidence="4" type="ORF">C7B64_01990</name>
</gene>
<organism evidence="4 5">
    <name type="scientific">Merismopedia glauca CCAP 1448/3</name>
    <dbReference type="NCBI Taxonomy" id="1296344"/>
    <lineage>
        <taxon>Bacteria</taxon>
        <taxon>Bacillati</taxon>
        <taxon>Cyanobacteriota</taxon>
        <taxon>Cyanophyceae</taxon>
        <taxon>Synechococcales</taxon>
        <taxon>Merismopediaceae</taxon>
        <taxon>Merismopedia</taxon>
    </lineage>
</organism>
<dbReference type="Proteomes" id="UP000238762">
    <property type="component" value="Unassembled WGS sequence"/>
</dbReference>
<name>A0A2T1C9R2_9CYAN</name>
<dbReference type="GO" id="GO:0030089">
    <property type="term" value="C:phycobilisome"/>
    <property type="evidence" value="ECO:0007669"/>
    <property type="project" value="UniProtKB-KW"/>
</dbReference>
<dbReference type="InterPro" id="IPR011989">
    <property type="entry name" value="ARM-like"/>
</dbReference>
<reference evidence="4 5" key="1">
    <citation type="submission" date="2018-02" db="EMBL/GenBank/DDBJ databases">
        <authorList>
            <person name="Cohen D.B."/>
            <person name="Kent A.D."/>
        </authorList>
    </citation>
    <scope>NUCLEOTIDE SEQUENCE [LARGE SCALE GENOMIC DNA]</scope>
    <source>
        <strain evidence="4 5">CCAP 1448/3</strain>
    </source>
</reference>
<dbReference type="SUPFAM" id="SSF48371">
    <property type="entry name" value="ARM repeat"/>
    <property type="match status" value="1"/>
</dbReference>
<protein>
    <submittedName>
        <fullName evidence="4">Phycocyanobilin lyase</fullName>
    </submittedName>
</protein>
<reference evidence="4 5" key="2">
    <citation type="submission" date="2018-03" db="EMBL/GenBank/DDBJ databases">
        <title>The ancient ancestry and fast evolution of plastids.</title>
        <authorList>
            <person name="Moore K.R."/>
            <person name="Magnabosco C."/>
            <person name="Momper L."/>
            <person name="Gold D.A."/>
            <person name="Bosak T."/>
            <person name="Fournier G.P."/>
        </authorList>
    </citation>
    <scope>NUCLEOTIDE SEQUENCE [LARGE SCALE GENOMIC DNA]</scope>
    <source>
        <strain evidence="4 5">CCAP 1448/3</strain>
    </source>
</reference>
<evidence type="ECO:0000313" key="5">
    <source>
        <dbReference type="Proteomes" id="UP000238762"/>
    </source>
</evidence>
<dbReference type="GO" id="GO:0016491">
    <property type="term" value="F:oxidoreductase activity"/>
    <property type="evidence" value="ECO:0007669"/>
    <property type="project" value="TreeGrafter"/>
</dbReference>
<dbReference type="PANTHER" id="PTHR12697">
    <property type="entry name" value="PBS LYASE HEAT-LIKE PROTEIN"/>
    <property type="match status" value="1"/>
</dbReference>
<comment type="caution">
    <text evidence="4">The sequence shown here is derived from an EMBL/GenBank/DDBJ whole genome shotgun (WGS) entry which is preliminary data.</text>
</comment>
<dbReference type="PANTHER" id="PTHR12697:SF5">
    <property type="entry name" value="DEOXYHYPUSINE HYDROXYLASE"/>
    <property type="match status" value="1"/>
</dbReference>
<sequence length="219" mass="24193">MELHQIQANLLNPDFQYRLKAIAALKDYPSEVAVPILKQHIRDEEFLVRTFVAMGLGKQQTSDSFAALLDLMKFDNTPNVRSQAANSLSLFGQISASHLVKTFIRDEHWLVRVSILGALVDLECAEELLEVCLCALAAEDMSVQEAAIDALGTLAGSRQHQAALCPLLALKNSPSERIRVKVAYALPRFDEPEAKEALIQLRADPVYRVVGAAMEDLLP</sequence>
<evidence type="ECO:0000313" key="4">
    <source>
        <dbReference type="EMBL" id="PSB04883.1"/>
    </source>
</evidence>
<dbReference type="OrthoDB" id="423355at2"/>
<proteinExistence type="inferred from homology"/>
<evidence type="ECO:0000256" key="3">
    <source>
        <dbReference type="ARBA" id="ARBA00022738"/>
    </source>
</evidence>
<keyword evidence="2" id="KW-0042">Antenna complex</keyword>
<dbReference type="InterPro" id="IPR016024">
    <property type="entry name" value="ARM-type_fold"/>
</dbReference>
<dbReference type="SMART" id="SM00567">
    <property type="entry name" value="EZ_HEAT"/>
    <property type="match status" value="4"/>
</dbReference>
<dbReference type="InterPro" id="IPR004155">
    <property type="entry name" value="PBS_lyase_HEAT"/>
</dbReference>
<comment type="similarity">
    <text evidence="1">Belongs to the CpcE/RpcE/PecE family.</text>
</comment>
<dbReference type="RefSeq" id="WP_106286988.1">
    <property type="nucleotide sequence ID" value="NZ_CAWNTC010000143.1"/>
</dbReference>
<dbReference type="EMBL" id="PVWJ01000006">
    <property type="protein sequence ID" value="PSB04883.1"/>
    <property type="molecule type" value="Genomic_DNA"/>
</dbReference>
<keyword evidence="3" id="KW-0605">Phycobilisome</keyword>
<keyword evidence="5" id="KW-1185">Reference proteome</keyword>
<accession>A0A2T1C9R2</accession>
<dbReference type="AlphaFoldDB" id="A0A2T1C9R2"/>
<keyword evidence="4" id="KW-0456">Lyase</keyword>
<evidence type="ECO:0000256" key="2">
    <source>
        <dbReference type="ARBA" id="ARBA00022549"/>
    </source>
</evidence>